<dbReference type="InterPro" id="IPR017972">
    <property type="entry name" value="Cyt_P450_CS"/>
</dbReference>
<dbReference type="InterPro" id="IPR036396">
    <property type="entry name" value="Cyt_P450_sf"/>
</dbReference>
<dbReference type="InterPro" id="IPR002401">
    <property type="entry name" value="Cyt_P450_E_grp-I"/>
</dbReference>
<keyword evidence="7 9" id="KW-0408">Iron</keyword>
<keyword evidence="12" id="KW-1185">Reference proteome</keyword>
<evidence type="ECO:0000256" key="7">
    <source>
        <dbReference type="ARBA" id="ARBA00023004"/>
    </source>
</evidence>
<keyword evidence="8 10" id="KW-0503">Monooxygenase</keyword>
<name>A0A9P5Y300_9AGAR</name>
<dbReference type="Gene3D" id="1.10.630.10">
    <property type="entry name" value="Cytochrome P450"/>
    <property type="match status" value="1"/>
</dbReference>
<dbReference type="GO" id="GO:0016705">
    <property type="term" value="F:oxidoreductase activity, acting on paired donors, with incorporation or reduction of molecular oxygen"/>
    <property type="evidence" value="ECO:0007669"/>
    <property type="project" value="InterPro"/>
</dbReference>
<dbReference type="PANTHER" id="PTHR46300:SF5">
    <property type="entry name" value="CYTOCHROME P450"/>
    <property type="match status" value="1"/>
</dbReference>
<keyword evidence="5 9" id="KW-0479">Metal-binding</keyword>
<dbReference type="InterPro" id="IPR050364">
    <property type="entry name" value="Cytochrome_P450_fung"/>
</dbReference>
<comment type="pathway">
    <text evidence="2">Secondary metabolite biosynthesis.</text>
</comment>
<keyword evidence="4 9" id="KW-0349">Heme</keyword>
<dbReference type="PRINTS" id="PR00385">
    <property type="entry name" value="P450"/>
</dbReference>
<dbReference type="SUPFAM" id="SSF48264">
    <property type="entry name" value="Cytochrome P450"/>
    <property type="match status" value="1"/>
</dbReference>
<evidence type="ECO:0000256" key="10">
    <source>
        <dbReference type="RuleBase" id="RU000461"/>
    </source>
</evidence>
<evidence type="ECO:0000256" key="4">
    <source>
        <dbReference type="ARBA" id="ARBA00022617"/>
    </source>
</evidence>
<evidence type="ECO:0000256" key="6">
    <source>
        <dbReference type="ARBA" id="ARBA00023002"/>
    </source>
</evidence>
<dbReference type="Pfam" id="PF00067">
    <property type="entry name" value="p450"/>
    <property type="match status" value="1"/>
</dbReference>
<dbReference type="CDD" id="cd11065">
    <property type="entry name" value="CYP64-like"/>
    <property type="match status" value="1"/>
</dbReference>
<organism evidence="11 12">
    <name type="scientific">Collybia nuda</name>
    <dbReference type="NCBI Taxonomy" id="64659"/>
    <lineage>
        <taxon>Eukaryota</taxon>
        <taxon>Fungi</taxon>
        <taxon>Dikarya</taxon>
        <taxon>Basidiomycota</taxon>
        <taxon>Agaricomycotina</taxon>
        <taxon>Agaricomycetes</taxon>
        <taxon>Agaricomycetidae</taxon>
        <taxon>Agaricales</taxon>
        <taxon>Tricholomatineae</taxon>
        <taxon>Clitocybaceae</taxon>
        <taxon>Collybia</taxon>
    </lineage>
</organism>
<dbReference type="OrthoDB" id="2789670at2759"/>
<accession>A0A9P5Y300</accession>
<protein>
    <submittedName>
        <fullName evidence="11">Cytochrome P450</fullName>
    </submittedName>
</protein>
<keyword evidence="6 10" id="KW-0560">Oxidoreductase</keyword>
<comment type="cofactor">
    <cofactor evidence="1 9">
        <name>heme</name>
        <dbReference type="ChEBI" id="CHEBI:30413"/>
    </cofactor>
</comment>
<sequence>MLFYKWGKIYGDIIHLRFLHRDVIVLNSTKAAVDLLDKRSANYSDRPEFPVYKLMGWVAAMPFIGYGKRFQQHSQLMQPYLAKNKVEDFRPILIRESRVLLQNLNADEKRRDDFVRRFSTAIVLRITYGQNITTDDDPFVKITLEAGRTMANGGPPGSTPVDFFPFLKHLPSWFPGCYYAAFARKNRFAIDALINYPFDQVVRQMAEGKAGPSFLSYQLEKLQRESGNHPDMVDEIKGVAGAIFFGGSGPTWATLSIFFLAIILHPESQRRAQEEIDAVIGSDRLPDFSDRESLPFIECILQETLRWNPAVPFGIIHRSLEDDVYNGMFISKGSLIIPNARGMTLDESVYTEPSTFNPARYLPKPQGNGEPHLIGPFGFGRRICPGRYLANDTVWIAIASVLAVFDIRKSVNRDGKEVTPEVEFTSGINYQPLPFEASIKPRHERARRLIVQEIEDA</sequence>
<dbReference type="InterPro" id="IPR001128">
    <property type="entry name" value="Cyt_P450"/>
</dbReference>
<evidence type="ECO:0000256" key="9">
    <source>
        <dbReference type="PIRSR" id="PIRSR602401-1"/>
    </source>
</evidence>
<gene>
    <name evidence="11" type="ORF">BDZ94DRAFT_1196234</name>
</gene>
<dbReference type="PROSITE" id="PS00086">
    <property type="entry name" value="CYTOCHROME_P450"/>
    <property type="match status" value="1"/>
</dbReference>
<dbReference type="Proteomes" id="UP000807353">
    <property type="component" value="Unassembled WGS sequence"/>
</dbReference>
<evidence type="ECO:0000256" key="1">
    <source>
        <dbReference type="ARBA" id="ARBA00001971"/>
    </source>
</evidence>
<evidence type="ECO:0000256" key="2">
    <source>
        <dbReference type="ARBA" id="ARBA00005179"/>
    </source>
</evidence>
<comment type="similarity">
    <text evidence="3 10">Belongs to the cytochrome P450 family.</text>
</comment>
<dbReference type="GO" id="GO:0004497">
    <property type="term" value="F:monooxygenase activity"/>
    <property type="evidence" value="ECO:0007669"/>
    <property type="project" value="UniProtKB-KW"/>
</dbReference>
<dbReference type="AlphaFoldDB" id="A0A9P5Y300"/>
<proteinExistence type="inferred from homology"/>
<dbReference type="PRINTS" id="PR00463">
    <property type="entry name" value="EP450I"/>
</dbReference>
<dbReference type="PANTHER" id="PTHR46300">
    <property type="entry name" value="P450, PUTATIVE (EUROFUNG)-RELATED-RELATED"/>
    <property type="match status" value="1"/>
</dbReference>
<reference evidence="11" key="1">
    <citation type="submission" date="2020-11" db="EMBL/GenBank/DDBJ databases">
        <authorList>
            <consortium name="DOE Joint Genome Institute"/>
            <person name="Ahrendt S."/>
            <person name="Riley R."/>
            <person name="Andreopoulos W."/>
            <person name="Labutti K."/>
            <person name="Pangilinan J."/>
            <person name="Ruiz-Duenas F.J."/>
            <person name="Barrasa J.M."/>
            <person name="Sanchez-Garcia M."/>
            <person name="Camarero S."/>
            <person name="Miyauchi S."/>
            <person name="Serrano A."/>
            <person name="Linde D."/>
            <person name="Babiker R."/>
            <person name="Drula E."/>
            <person name="Ayuso-Fernandez I."/>
            <person name="Pacheco R."/>
            <person name="Padilla G."/>
            <person name="Ferreira P."/>
            <person name="Barriuso J."/>
            <person name="Kellner H."/>
            <person name="Castanera R."/>
            <person name="Alfaro M."/>
            <person name="Ramirez L."/>
            <person name="Pisabarro A.G."/>
            <person name="Kuo A."/>
            <person name="Tritt A."/>
            <person name="Lipzen A."/>
            <person name="He G."/>
            <person name="Yan M."/>
            <person name="Ng V."/>
            <person name="Cullen D."/>
            <person name="Martin F."/>
            <person name="Rosso M.-N."/>
            <person name="Henrissat B."/>
            <person name="Hibbett D."/>
            <person name="Martinez A.T."/>
            <person name="Grigoriev I.V."/>
        </authorList>
    </citation>
    <scope>NUCLEOTIDE SEQUENCE</scope>
    <source>
        <strain evidence="11">CBS 247.69</strain>
    </source>
</reference>
<feature type="binding site" description="axial binding residue" evidence="9">
    <location>
        <position position="384"/>
    </location>
    <ligand>
        <name>heme</name>
        <dbReference type="ChEBI" id="CHEBI:30413"/>
    </ligand>
    <ligandPart>
        <name>Fe</name>
        <dbReference type="ChEBI" id="CHEBI:18248"/>
    </ligandPart>
</feature>
<evidence type="ECO:0000256" key="8">
    <source>
        <dbReference type="ARBA" id="ARBA00023033"/>
    </source>
</evidence>
<evidence type="ECO:0000313" key="11">
    <source>
        <dbReference type="EMBL" id="KAF9461370.1"/>
    </source>
</evidence>
<evidence type="ECO:0000256" key="5">
    <source>
        <dbReference type="ARBA" id="ARBA00022723"/>
    </source>
</evidence>
<dbReference type="GO" id="GO:0005506">
    <property type="term" value="F:iron ion binding"/>
    <property type="evidence" value="ECO:0007669"/>
    <property type="project" value="InterPro"/>
</dbReference>
<dbReference type="GO" id="GO:0020037">
    <property type="term" value="F:heme binding"/>
    <property type="evidence" value="ECO:0007669"/>
    <property type="project" value="InterPro"/>
</dbReference>
<evidence type="ECO:0000256" key="3">
    <source>
        <dbReference type="ARBA" id="ARBA00010617"/>
    </source>
</evidence>
<dbReference type="EMBL" id="MU150285">
    <property type="protein sequence ID" value="KAF9461370.1"/>
    <property type="molecule type" value="Genomic_DNA"/>
</dbReference>
<evidence type="ECO:0000313" key="12">
    <source>
        <dbReference type="Proteomes" id="UP000807353"/>
    </source>
</evidence>
<comment type="caution">
    <text evidence="11">The sequence shown here is derived from an EMBL/GenBank/DDBJ whole genome shotgun (WGS) entry which is preliminary data.</text>
</comment>